<dbReference type="EMBL" id="JAQQWK010000003">
    <property type="protein sequence ID" value="KAK8044880.1"/>
    <property type="molecule type" value="Genomic_DNA"/>
</dbReference>
<gene>
    <name evidence="1" type="ORF">PG993_004904</name>
</gene>
<keyword evidence="2" id="KW-1185">Reference proteome</keyword>
<evidence type="ECO:0000313" key="2">
    <source>
        <dbReference type="Proteomes" id="UP001444661"/>
    </source>
</evidence>
<sequence>MAQPLPQPIVYGSSQLDYGMQGQPNVTLFRLMRRRCAGRRVRGQQRTAWMCRSSADGQKTTTPTPYSSSLIAMGRFLGWSTYRFFGMDGRTTAVEPITP</sequence>
<protein>
    <submittedName>
        <fullName evidence="1">Uncharacterized protein</fullName>
    </submittedName>
</protein>
<comment type="caution">
    <text evidence="1">The sequence shown here is derived from an EMBL/GenBank/DDBJ whole genome shotgun (WGS) entry which is preliminary data.</text>
</comment>
<reference evidence="1 2" key="1">
    <citation type="submission" date="2023-01" db="EMBL/GenBank/DDBJ databases">
        <title>Analysis of 21 Apiospora genomes using comparative genomics revels a genus with tremendous synthesis potential of carbohydrate active enzymes and secondary metabolites.</title>
        <authorList>
            <person name="Sorensen T."/>
        </authorList>
    </citation>
    <scope>NUCLEOTIDE SEQUENCE [LARGE SCALE GENOMIC DNA]</scope>
    <source>
        <strain evidence="1 2">CBS 33761</strain>
    </source>
</reference>
<accession>A0ABR1TE38</accession>
<organism evidence="1 2">
    <name type="scientific">Apiospora rasikravindrae</name>
    <dbReference type="NCBI Taxonomy" id="990691"/>
    <lineage>
        <taxon>Eukaryota</taxon>
        <taxon>Fungi</taxon>
        <taxon>Dikarya</taxon>
        <taxon>Ascomycota</taxon>
        <taxon>Pezizomycotina</taxon>
        <taxon>Sordariomycetes</taxon>
        <taxon>Xylariomycetidae</taxon>
        <taxon>Amphisphaeriales</taxon>
        <taxon>Apiosporaceae</taxon>
        <taxon>Apiospora</taxon>
    </lineage>
</organism>
<proteinExistence type="predicted"/>
<dbReference type="Proteomes" id="UP001444661">
    <property type="component" value="Unassembled WGS sequence"/>
</dbReference>
<name>A0ABR1TE38_9PEZI</name>
<evidence type="ECO:0000313" key="1">
    <source>
        <dbReference type="EMBL" id="KAK8044880.1"/>
    </source>
</evidence>